<keyword evidence="2" id="KW-0547">Nucleotide-binding</keyword>
<evidence type="ECO:0000256" key="5">
    <source>
        <dbReference type="ARBA" id="ARBA00023242"/>
    </source>
</evidence>
<feature type="compositionally biased region" description="Polar residues" evidence="7">
    <location>
        <begin position="791"/>
        <end position="806"/>
    </location>
</feature>
<keyword evidence="5" id="KW-0539">Nucleus</keyword>
<dbReference type="PANTHER" id="PTHR12172:SF1">
    <property type="entry name" value="P-LOOP CONTAINING NUCLEOSIDE TRIPHOSPHATE HYDROLASES SUPERFAMILY PROTEIN"/>
    <property type="match status" value="1"/>
</dbReference>
<dbReference type="GO" id="GO:0005634">
    <property type="term" value="C:nucleus"/>
    <property type="evidence" value="ECO:0007669"/>
    <property type="project" value="UniProtKB-SubCell"/>
</dbReference>
<dbReference type="GO" id="GO:0003689">
    <property type="term" value="F:DNA clamp loader activity"/>
    <property type="evidence" value="ECO:0007669"/>
    <property type="project" value="TreeGrafter"/>
</dbReference>
<keyword evidence="4" id="KW-0067">ATP-binding</keyword>
<evidence type="ECO:0000256" key="1">
    <source>
        <dbReference type="ARBA" id="ARBA00004123"/>
    </source>
</evidence>
<comment type="subcellular location">
    <subcellularLocation>
        <location evidence="1">Nucleus</location>
    </subcellularLocation>
</comment>
<gene>
    <name evidence="8" type="ORF">I3842_05G216600</name>
</gene>
<sequence length="1231" mass="138663">MDKLDDKDEPVAAMELSPGDSRSPVRRCVRRRLVQSTLFPQKPLEHEENGDQNGEKVCCDDEGGEDEEYSGSQSKKKRKPKGKAMPQHIAPKKMKEKRPVNTTPKKTLTNLKKCEDASPPVPDLRLEAKMSAEENSRMFAGKQMHPFFSSWKAGKSNQEVTEVEGSCCLFERRDKGITCGPIHIFETTQEDTTHNDWRNWAFCEDTFSNANHGLENKSSSVYEGSVECLHIDKLPIFIHPCDASILQNEVSSDQHVSQQEHSPEVDHELDKVRLFFRHMGCLRKSDIEQQSRFLQERMISYYTGSDNQLEDSLWTSKYKPKKAMEVCGNDEAVRFLSDWLRLWRAKGSHTSKDETVSGQRGMEDDDYYCSYKDSDSEDIDEEDTLKNVLLVTGPVGSGKSAAIYACAQEQGFEVLELSASECRNGALVKQRFGEALESHRLKRSLGHPVQSQNKPIVKSTLALPNGNASQDSETEAVEVVPLSDEETPCHKIGASGNFMYKEDGTACDQVEVKPLILFEDVDIVFLEDRGFIAAIQQIAETAKGPMILTSNNNNPVLPDNLDRLQVYFTLPPSKELLSHVYMVCATEGANIQPQLLERLVGSCHGDIRKIIMHLQFWCQGKTFREAYQIFSHNPFDSPDREVQRTYGSLLFDVEAGHQILPKIIPWEFPSPLSELIDKEITKSLSMMEENSSLMEVVEEDRKETQEDLDACDNETHSIETRKLEMLDRNGSVQDCNEFIAQSGGLCNPSGTPITSSRQNFRRKLNVVLSSDSEDEYLSDGHPVVLDKDANNKGSQGVNSSSPSYHPFTENCSSPLTEKLFSGVKYLEETCHQRSERLDSIQNDETCQSFDVSCVPESTYVPESVMGDVTELLSRTVSCGHVDNTLEFSVSSESIQTLLPVVAHNLDKPMRRLRKRSEMQGNTYDANPEFSHEVELEDYQDENVEATGHQVMDECSRMDFYRGSKFVEKPRLFMLTDLVQESWIKLRSSHTDLRQYVALEREDAIGSIKLAYAMSNLISEVDLLLSDCQLLDSLEPSTVPSEGSDAFSWCDEQIQMTSSIAQHGFCFYAKDIAAVGSKMACESSVNLPSEMLASTTNMMALGKLIGQDMRTSRTLYVARDLKMIPGPPKSDFSNSEINSSLFGIIQSIIPARSYLTVRDVRFYEYLSSLRHISRSEASRLSEGTEKTKRRRGRVARHYLSIGSMALSREDILLLGQYDDFPGKISTQRVDGN</sequence>
<dbReference type="GO" id="GO:0003682">
    <property type="term" value="F:chromatin binding"/>
    <property type="evidence" value="ECO:0007669"/>
    <property type="project" value="TreeGrafter"/>
</dbReference>
<evidence type="ECO:0000256" key="2">
    <source>
        <dbReference type="ARBA" id="ARBA00022741"/>
    </source>
</evidence>
<feature type="compositionally biased region" description="Basic and acidic residues" evidence="7">
    <location>
        <begin position="43"/>
        <end position="59"/>
    </location>
</feature>
<feature type="compositionally biased region" description="Basic residues" evidence="7">
    <location>
        <begin position="24"/>
        <end position="33"/>
    </location>
</feature>
<dbReference type="InterPro" id="IPR004582">
    <property type="entry name" value="Checkpoint_prot_Rad17_Rad24"/>
</dbReference>
<evidence type="ECO:0000256" key="6">
    <source>
        <dbReference type="ARBA" id="ARBA00023306"/>
    </source>
</evidence>
<feature type="region of interest" description="Disordered" evidence="7">
    <location>
        <begin position="1"/>
        <end position="101"/>
    </location>
</feature>
<evidence type="ECO:0000256" key="3">
    <source>
        <dbReference type="ARBA" id="ARBA00022763"/>
    </source>
</evidence>
<proteinExistence type="predicted"/>
<dbReference type="EMBL" id="CM031829">
    <property type="protein sequence ID" value="KAG6714737.1"/>
    <property type="molecule type" value="Genomic_DNA"/>
</dbReference>
<accession>A0A922F7I8</accession>
<dbReference type="PANTHER" id="PTHR12172">
    <property type="entry name" value="CELL CYCLE CHECKPOINT PROTEIN RAD17"/>
    <property type="match status" value="1"/>
</dbReference>
<comment type="caution">
    <text evidence="8">The sequence shown here is derived from an EMBL/GenBank/DDBJ whole genome shotgun (WGS) entry which is preliminary data.</text>
</comment>
<dbReference type="GO" id="GO:0005524">
    <property type="term" value="F:ATP binding"/>
    <property type="evidence" value="ECO:0007669"/>
    <property type="project" value="UniProtKB-KW"/>
</dbReference>
<name>A0A922F7I8_CARIL</name>
<organism evidence="8 9">
    <name type="scientific">Carya illinoinensis</name>
    <name type="common">Pecan</name>
    <dbReference type="NCBI Taxonomy" id="32201"/>
    <lineage>
        <taxon>Eukaryota</taxon>
        <taxon>Viridiplantae</taxon>
        <taxon>Streptophyta</taxon>
        <taxon>Embryophyta</taxon>
        <taxon>Tracheophyta</taxon>
        <taxon>Spermatophyta</taxon>
        <taxon>Magnoliopsida</taxon>
        <taxon>eudicotyledons</taxon>
        <taxon>Gunneridae</taxon>
        <taxon>Pentapetalae</taxon>
        <taxon>rosids</taxon>
        <taxon>fabids</taxon>
        <taxon>Fagales</taxon>
        <taxon>Juglandaceae</taxon>
        <taxon>Carya</taxon>
    </lineage>
</organism>
<evidence type="ECO:0000256" key="7">
    <source>
        <dbReference type="SAM" id="MobiDB-lite"/>
    </source>
</evidence>
<dbReference type="FunFam" id="1.10.8.60:FF:000116">
    <property type="entry name" value="p-loop containing nucleoside triphosphate hydrolase superfamily protein"/>
    <property type="match status" value="1"/>
</dbReference>
<protein>
    <submittedName>
        <fullName evidence="8">Uncharacterized protein</fullName>
    </submittedName>
</protein>
<feature type="compositionally biased region" description="Basic and acidic residues" evidence="7">
    <location>
        <begin position="1"/>
        <end position="10"/>
    </location>
</feature>
<feature type="compositionally biased region" description="Acidic residues" evidence="7">
    <location>
        <begin position="60"/>
        <end position="69"/>
    </location>
</feature>
<reference evidence="8" key="1">
    <citation type="submission" date="2021-01" db="EMBL/GenBank/DDBJ databases">
        <authorList>
            <person name="Lovell J.T."/>
            <person name="Bentley N."/>
            <person name="Bhattarai G."/>
            <person name="Jenkins J.W."/>
            <person name="Sreedasyam A."/>
            <person name="Alarcon Y."/>
            <person name="Bock C."/>
            <person name="Boston L."/>
            <person name="Carlson J."/>
            <person name="Cervantes K."/>
            <person name="Clermont K."/>
            <person name="Krom N."/>
            <person name="Kubenka K."/>
            <person name="Mamidi S."/>
            <person name="Mattison C."/>
            <person name="Monteros M."/>
            <person name="Pisani C."/>
            <person name="Plott C."/>
            <person name="Rajasekar S."/>
            <person name="Rhein H.S."/>
            <person name="Rohla C."/>
            <person name="Song M."/>
            <person name="Hilaire R.S."/>
            <person name="Shu S."/>
            <person name="Wells L."/>
            <person name="Wang X."/>
            <person name="Webber J."/>
            <person name="Heerema R.J."/>
            <person name="Klein P."/>
            <person name="Conner P."/>
            <person name="Grauke L."/>
            <person name="Grimwood J."/>
            <person name="Schmutz J."/>
            <person name="Randall J.J."/>
        </authorList>
    </citation>
    <scope>NUCLEOTIDE SEQUENCE</scope>
    <source>
        <tissue evidence="8">Leaf</tissue>
    </source>
</reference>
<keyword evidence="6" id="KW-0131">Cell cycle</keyword>
<keyword evidence="3" id="KW-0227">DNA damage</keyword>
<evidence type="ECO:0000313" key="9">
    <source>
        <dbReference type="Proteomes" id="UP000811246"/>
    </source>
</evidence>
<dbReference type="Proteomes" id="UP000811246">
    <property type="component" value="Chromosome 5"/>
</dbReference>
<dbReference type="GO" id="GO:0000077">
    <property type="term" value="P:DNA damage checkpoint signaling"/>
    <property type="evidence" value="ECO:0007669"/>
    <property type="project" value="TreeGrafter"/>
</dbReference>
<dbReference type="AlphaFoldDB" id="A0A922F7I8"/>
<dbReference type="GO" id="GO:0033314">
    <property type="term" value="P:mitotic DNA replication checkpoint signaling"/>
    <property type="evidence" value="ECO:0007669"/>
    <property type="project" value="TreeGrafter"/>
</dbReference>
<dbReference type="GO" id="GO:0006281">
    <property type="term" value="P:DNA repair"/>
    <property type="evidence" value="ECO:0007669"/>
    <property type="project" value="InterPro"/>
</dbReference>
<evidence type="ECO:0000313" key="8">
    <source>
        <dbReference type="EMBL" id="KAG6714737.1"/>
    </source>
</evidence>
<evidence type="ECO:0000256" key="4">
    <source>
        <dbReference type="ARBA" id="ARBA00022840"/>
    </source>
</evidence>
<feature type="region of interest" description="Disordered" evidence="7">
    <location>
        <begin position="772"/>
        <end position="806"/>
    </location>
</feature>